<keyword evidence="4" id="KW-0175">Coiled coil</keyword>
<dbReference type="STRING" id="27342.A0A0H2RPW4"/>
<dbReference type="InterPro" id="IPR033316">
    <property type="entry name" value="RBBP8-like"/>
</dbReference>
<accession>A0A0H2RPW4</accession>
<gene>
    <name evidence="7" type="ORF">SCHPADRAFT_997197</name>
</gene>
<dbReference type="GO" id="GO:0005634">
    <property type="term" value="C:nucleus"/>
    <property type="evidence" value="ECO:0007669"/>
    <property type="project" value="UniProtKB-SubCell"/>
</dbReference>
<dbReference type="OrthoDB" id="5801062at2759"/>
<dbReference type="Pfam" id="PF08573">
    <property type="entry name" value="SAE2"/>
    <property type="match status" value="1"/>
</dbReference>
<reference evidence="7 8" key="1">
    <citation type="submission" date="2015-04" db="EMBL/GenBank/DDBJ databases">
        <title>Complete genome sequence of Schizopora paradoxa KUC8140, a cosmopolitan wood degrader in East Asia.</title>
        <authorList>
            <consortium name="DOE Joint Genome Institute"/>
            <person name="Min B."/>
            <person name="Park H."/>
            <person name="Jang Y."/>
            <person name="Kim J.-J."/>
            <person name="Kim K.H."/>
            <person name="Pangilinan J."/>
            <person name="Lipzen A."/>
            <person name="Riley R."/>
            <person name="Grigoriev I.V."/>
            <person name="Spatafora J.W."/>
            <person name="Choi I.-G."/>
        </authorList>
    </citation>
    <scope>NUCLEOTIDE SEQUENCE [LARGE SCALE GENOMIC DNA]</scope>
    <source>
        <strain evidence="7 8">KUC8140</strain>
    </source>
</reference>
<dbReference type="InParanoid" id="A0A0H2RPW4"/>
<dbReference type="PANTHER" id="PTHR15107">
    <property type="entry name" value="RETINOBLASTOMA BINDING PROTEIN 8"/>
    <property type="match status" value="1"/>
</dbReference>
<dbReference type="EMBL" id="KQ085956">
    <property type="protein sequence ID" value="KLO13662.1"/>
    <property type="molecule type" value="Genomic_DNA"/>
</dbReference>
<evidence type="ECO:0000256" key="5">
    <source>
        <dbReference type="SAM" id="MobiDB-lite"/>
    </source>
</evidence>
<feature type="region of interest" description="Disordered" evidence="5">
    <location>
        <begin position="69"/>
        <end position="88"/>
    </location>
</feature>
<proteinExistence type="predicted"/>
<evidence type="ECO:0000313" key="7">
    <source>
        <dbReference type="EMBL" id="KLO13662.1"/>
    </source>
</evidence>
<dbReference type="PANTHER" id="PTHR15107:SF0">
    <property type="entry name" value="DNA ENDONUCLEASE ACTIVATOR CTP1 C-TERMINAL DOMAIN-CONTAINING PROTEIN"/>
    <property type="match status" value="1"/>
</dbReference>
<comment type="subcellular location">
    <subcellularLocation>
        <location evidence="1">Nucleus</location>
    </subcellularLocation>
</comment>
<sequence>MVMAIDKYLNTMDDAVTTRGGARRVFRLDESRFLSVHDHIVVVANHAPNSLNVASNAFKSIMEREDEPLPSTALMDQPTNQTNHEDDDEHEELLKRAQCVASYLGFESFDSLADWVSKGDALKSRLGCLQSTPRSITQGSSSKRKIKSSVVSVNRGETRDHIPVVQDSPLLEKGKGRAMVIERLSSSALQDSGKENQEQSPSEMLPDDSLLAENERLRASSKILQNKLKALQEKYDILHKAKLTAEDRYKRDYKRWDNMQGFLRGEGKKKFGSTRKVAAQVAVMGISLHSIDHGRISLSSSPSRQVAPMSDETHADGAAIQNATTNYMQRIFGTHEAATAQEDEESLLPNSSQSTKYDALTIPKIHEEPPPSGPSCTTIASGSRTLSASGVVRRGRYSNAQDGQIAINAEFEINREVNGGVAYQYDEVVRDRDRRQRMHAADCDCCKDYYDLVKPVPARNRLMWKSPTPLRVRKPELGECSRGLRPEEPQILESEGYESPFASPIRGNQGDAHRQLISRHRHVWAPPATPPDYWTIDFPDTQKAAEINKKAADMHVNKRRRIEREAQSKNGRFVRRDRKN</sequence>
<keyword evidence="8" id="KW-1185">Reference proteome</keyword>
<feature type="region of interest" description="Disordered" evidence="5">
    <location>
        <begin position="132"/>
        <end position="161"/>
    </location>
</feature>
<evidence type="ECO:0000259" key="6">
    <source>
        <dbReference type="Pfam" id="PF08573"/>
    </source>
</evidence>
<dbReference type="InterPro" id="IPR013882">
    <property type="entry name" value="Ctp1_C"/>
</dbReference>
<feature type="region of interest" description="Disordered" evidence="5">
    <location>
        <begin position="185"/>
        <end position="206"/>
    </location>
</feature>
<dbReference type="AlphaFoldDB" id="A0A0H2RPW4"/>
<dbReference type="GO" id="GO:0010792">
    <property type="term" value="P:DNA double-strand break processing involved in repair via single-strand annealing"/>
    <property type="evidence" value="ECO:0007669"/>
    <property type="project" value="TreeGrafter"/>
</dbReference>
<keyword evidence="3" id="KW-0539">Nucleus</keyword>
<evidence type="ECO:0000256" key="3">
    <source>
        <dbReference type="ARBA" id="ARBA00023242"/>
    </source>
</evidence>
<feature type="compositionally biased region" description="Basic and acidic residues" evidence="5">
    <location>
        <begin position="551"/>
        <end position="567"/>
    </location>
</feature>
<keyword evidence="2" id="KW-0227">DNA damage</keyword>
<dbReference type="GO" id="GO:0003684">
    <property type="term" value="F:damaged DNA binding"/>
    <property type="evidence" value="ECO:0007669"/>
    <property type="project" value="TreeGrafter"/>
</dbReference>
<organism evidence="7 8">
    <name type="scientific">Schizopora paradoxa</name>
    <dbReference type="NCBI Taxonomy" id="27342"/>
    <lineage>
        <taxon>Eukaryota</taxon>
        <taxon>Fungi</taxon>
        <taxon>Dikarya</taxon>
        <taxon>Basidiomycota</taxon>
        <taxon>Agaricomycotina</taxon>
        <taxon>Agaricomycetes</taxon>
        <taxon>Hymenochaetales</taxon>
        <taxon>Schizoporaceae</taxon>
        <taxon>Schizopora</taxon>
    </lineage>
</organism>
<feature type="coiled-coil region" evidence="4">
    <location>
        <begin position="214"/>
        <end position="248"/>
    </location>
</feature>
<protein>
    <recommendedName>
        <fullName evidence="6">DNA endonuclease activator Ctp1 C-terminal domain-containing protein</fullName>
    </recommendedName>
</protein>
<evidence type="ECO:0000256" key="4">
    <source>
        <dbReference type="SAM" id="Coils"/>
    </source>
</evidence>
<feature type="domain" description="DNA endonuclease activator Ctp1 C-terminal" evidence="6">
    <location>
        <begin position="424"/>
        <end position="543"/>
    </location>
</feature>
<evidence type="ECO:0000256" key="1">
    <source>
        <dbReference type="ARBA" id="ARBA00004123"/>
    </source>
</evidence>
<feature type="region of interest" description="Disordered" evidence="5">
    <location>
        <begin position="551"/>
        <end position="580"/>
    </location>
</feature>
<evidence type="ECO:0000256" key="2">
    <source>
        <dbReference type="ARBA" id="ARBA00022763"/>
    </source>
</evidence>
<evidence type="ECO:0000313" key="8">
    <source>
        <dbReference type="Proteomes" id="UP000053477"/>
    </source>
</evidence>
<dbReference type="Proteomes" id="UP000053477">
    <property type="component" value="Unassembled WGS sequence"/>
</dbReference>
<name>A0A0H2RPW4_9AGAM</name>